<name>A0ACC1YPA4_MELAZ</name>
<evidence type="ECO:0000313" key="1">
    <source>
        <dbReference type="EMBL" id="KAJ4725214.1"/>
    </source>
</evidence>
<gene>
    <name evidence="1" type="ORF">OWV82_004113</name>
</gene>
<dbReference type="Proteomes" id="UP001164539">
    <property type="component" value="Chromosome 2"/>
</dbReference>
<organism evidence="1 2">
    <name type="scientific">Melia azedarach</name>
    <name type="common">Chinaberry tree</name>
    <dbReference type="NCBI Taxonomy" id="155640"/>
    <lineage>
        <taxon>Eukaryota</taxon>
        <taxon>Viridiplantae</taxon>
        <taxon>Streptophyta</taxon>
        <taxon>Embryophyta</taxon>
        <taxon>Tracheophyta</taxon>
        <taxon>Spermatophyta</taxon>
        <taxon>Magnoliopsida</taxon>
        <taxon>eudicotyledons</taxon>
        <taxon>Gunneridae</taxon>
        <taxon>Pentapetalae</taxon>
        <taxon>rosids</taxon>
        <taxon>malvids</taxon>
        <taxon>Sapindales</taxon>
        <taxon>Meliaceae</taxon>
        <taxon>Melia</taxon>
    </lineage>
</organism>
<proteinExistence type="predicted"/>
<sequence>MKASSTTSSIRSLLSRSISSKHKSNSNNNSLKISKSNTENTPPVDPNIVQLSPTPSSTKSLTFHTQIPQSDGQPEIFETQDSQVKNQKEIVASEGQCEISPVSDPPVKVVVRIRPVNDLERDVDRAVKRVSSESLSVGDRKFVFDSVFDSNSNQEDIFQSVGLPLVKNALAGYNVSILSYGQTGSGKTYTMWGPPSAMVDDPSPRSQQGIVPRIFQKLFSDIQREQENSEGKQINYQCRCSFLEIYNEQIGDLLDPTQRNLEIKDDPKHGFYVENLTEEYVTSYEDVTQILIKGLSSRKVGATSINSKSSRSHIVFTFIVESWCKEASSKCFSSSKTSRISLVDLAGADRNNLDDVGRKGVKEGKYVKKSLSQLGHLVNALTQGTQPRKSEDVRYRSSCLTHLLRESLGGNAKLTVICNVSPDNKDIGEILSTIRFGQRVKSIRNDPVINEISEDDVNDLSDQIRQLKEELIRAKSDTCHSVRRGYFKGRNVRESLNQLRVSLNRSLILPHIDNELEEEVNVDEDDVKELRQHLDKLHSSYEESSRDPSDYTDAVQHSSVEESHDEDLMSEDDIHCPEENDLEEIDLPPKENITLSDDFSSTPNTSKAINHAFRSSISINSCRQSPVLQDPTFSESPKIGNIQRKSMVISPSSLASQNNVLESRKSDVLRHSLKQSEHIRSSLRSSKVYPGPGATESLAASLQRGLQIIDSHQQSSASRSSVAFSFEHLTLKPCSEVDKANASVQTLPEERPSAVPLCASCQQKLENNSNEFQDSLKTWIVAVKDQDAGNDMAEPAKREAELENLCREQAAKIEQLNYQIEQYERGQGALDLRALPNEPFEEHNLMGDDKCDIKEVQEVMNHQNGNTCFDTNEKEALLKEIESLRSKLQSHTDASPFKSTENLRSSLLSRSIQLRKSIDVRANTAEELEKERERWTEMESEWICLTDELRVDLESSRRHAEEVETQLRLEKQCTEELDDALSRAVLGHARMVEHYADLQEKYNDLVGRHRAIMEGIAEIKKAAAKAGAKGHGSRFAKSMAAELSAVRVEREREREFLKKENKNLKIQLRDTAEAVHAAGELLVRLREAEQAASVAEESLSEVQQENEKLKKQIEKTKRKHKLEMITMKQYLADSRLPESALQPLYHQDSDVGHSSSAILDDDQAWRAEFGAIYQDPI</sequence>
<protein>
    <submittedName>
        <fullName evidence="1">Kinesin-like protein</fullName>
    </submittedName>
</protein>
<keyword evidence="2" id="KW-1185">Reference proteome</keyword>
<accession>A0ACC1YPA4</accession>
<reference evidence="1 2" key="1">
    <citation type="journal article" date="2023" name="Science">
        <title>Complex scaffold remodeling in plant triterpene biosynthesis.</title>
        <authorList>
            <person name="De La Pena R."/>
            <person name="Hodgson H."/>
            <person name="Liu J.C."/>
            <person name="Stephenson M.J."/>
            <person name="Martin A.C."/>
            <person name="Owen C."/>
            <person name="Harkess A."/>
            <person name="Leebens-Mack J."/>
            <person name="Jimenez L.E."/>
            <person name="Osbourn A."/>
            <person name="Sattely E.S."/>
        </authorList>
    </citation>
    <scope>NUCLEOTIDE SEQUENCE [LARGE SCALE GENOMIC DNA]</scope>
    <source>
        <strain evidence="2">cv. JPN11</strain>
        <tissue evidence="1">Leaf</tissue>
    </source>
</reference>
<comment type="caution">
    <text evidence="1">The sequence shown here is derived from an EMBL/GenBank/DDBJ whole genome shotgun (WGS) entry which is preliminary data.</text>
</comment>
<evidence type="ECO:0000313" key="2">
    <source>
        <dbReference type="Proteomes" id="UP001164539"/>
    </source>
</evidence>
<dbReference type="EMBL" id="CM051395">
    <property type="protein sequence ID" value="KAJ4725214.1"/>
    <property type="molecule type" value="Genomic_DNA"/>
</dbReference>